<feature type="transmembrane region" description="Helical" evidence="6">
    <location>
        <begin position="297"/>
        <end position="317"/>
    </location>
</feature>
<evidence type="ECO:0000313" key="8">
    <source>
        <dbReference type="EMBL" id="AXI60060.1"/>
    </source>
</evidence>
<feature type="transmembrane region" description="Helical" evidence="6">
    <location>
        <begin position="48"/>
        <end position="70"/>
    </location>
</feature>
<dbReference type="PANTHER" id="PTHR43124:SF8">
    <property type="entry name" value="INNER MEMBRANE TRANSPORT PROTEIN YDHP"/>
    <property type="match status" value="1"/>
</dbReference>
<feature type="transmembrane region" description="Helical" evidence="6">
    <location>
        <begin position="108"/>
        <end position="129"/>
    </location>
</feature>
<dbReference type="CDD" id="cd17324">
    <property type="entry name" value="MFS_NepI_like"/>
    <property type="match status" value="1"/>
</dbReference>
<dbReference type="InterPro" id="IPR036259">
    <property type="entry name" value="MFS_trans_sf"/>
</dbReference>
<dbReference type="GO" id="GO:0005886">
    <property type="term" value="C:plasma membrane"/>
    <property type="evidence" value="ECO:0007669"/>
    <property type="project" value="UniProtKB-SubCell"/>
</dbReference>
<evidence type="ECO:0000256" key="2">
    <source>
        <dbReference type="ARBA" id="ARBA00022475"/>
    </source>
</evidence>
<dbReference type="KEGG" id="pke:DLD99_06115"/>
<keyword evidence="2" id="KW-1003">Cell membrane</keyword>
<keyword evidence="9" id="KW-1185">Reference proteome</keyword>
<feature type="transmembrane region" description="Helical" evidence="6">
    <location>
        <begin position="136"/>
        <end position="154"/>
    </location>
</feature>
<dbReference type="SUPFAM" id="SSF103473">
    <property type="entry name" value="MFS general substrate transporter"/>
    <property type="match status" value="1"/>
</dbReference>
<evidence type="ECO:0000256" key="6">
    <source>
        <dbReference type="SAM" id="Phobius"/>
    </source>
</evidence>
<dbReference type="EMBL" id="CP029608">
    <property type="protein sequence ID" value="AXI60060.1"/>
    <property type="molecule type" value="Genomic_DNA"/>
</dbReference>
<protein>
    <submittedName>
        <fullName evidence="8">MFS transporter</fullName>
    </submittedName>
</protein>
<evidence type="ECO:0000313" key="9">
    <source>
        <dbReference type="Proteomes" id="UP000253720"/>
    </source>
</evidence>
<feature type="domain" description="Major facilitator superfamily (MFS) profile" evidence="7">
    <location>
        <begin position="8"/>
        <end position="386"/>
    </location>
</feature>
<evidence type="ECO:0000256" key="4">
    <source>
        <dbReference type="ARBA" id="ARBA00022989"/>
    </source>
</evidence>
<comment type="subcellular location">
    <subcellularLocation>
        <location evidence="1">Cell membrane</location>
        <topology evidence="1">Multi-pass membrane protein</topology>
    </subcellularLocation>
</comment>
<evidence type="ECO:0000256" key="1">
    <source>
        <dbReference type="ARBA" id="ARBA00004651"/>
    </source>
</evidence>
<dbReference type="PANTHER" id="PTHR43124">
    <property type="entry name" value="PURINE EFFLUX PUMP PBUE"/>
    <property type="match status" value="1"/>
</dbReference>
<feature type="transmembrane region" description="Helical" evidence="6">
    <location>
        <begin position="329"/>
        <end position="350"/>
    </location>
</feature>
<reference evidence="8 9" key="1">
    <citation type="submission" date="2018-05" db="EMBL/GenBank/DDBJ databases">
        <title>Complete genome sequence of Pseudomonas kribbensis 46-2(T).</title>
        <authorList>
            <person name="Jeong H."/>
            <person name="Lee S.-G."/>
            <person name="Rha E."/>
            <person name="Kim H."/>
        </authorList>
    </citation>
    <scope>NUCLEOTIDE SEQUENCE [LARGE SCALE GENOMIC DNA]</scope>
    <source>
        <strain evidence="8 9">46-2</strain>
    </source>
</reference>
<evidence type="ECO:0000259" key="7">
    <source>
        <dbReference type="PROSITE" id="PS50850"/>
    </source>
</evidence>
<dbReference type="PROSITE" id="PS50850">
    <property type="entry name" value="MFS"/>
    <property type="match status" value="1"/>
</dbReference>
<feature type="transmembrane region" description="Helical" evidence="6">
    <location>
        <begin position="362"/>
        <end position="383"/>
    </location>
</feature>
<dbReference type="InterPro" id="IPR011701">
    <property type="entry name" value="MFS"/>
</dbReference>
<feature type="transmembrane region" description="Helical" evidence="6">
    <location>
        <begin position="239"/>
        <end position="258"/>
    </location>
</feature>
<feature type="transmembrane region" description="Helical" evidence="6">
    <location>
        <begin position="207"/>
        <end position="227"/>
    </location>
</feature>
<keyword evidence="4 6" id="KW-1133">Transmembrane helix</keyword>
<dbReference type="Pfam" id="PF07690">
    <property type="entry name" value="MFS_1"/>
    <property type="match status" value="1"/>
</dbReference>
<dbReference type="AlphaFoldDB" id="A0A345RL94"/>
<dbReference type="Gene3D" id="1.20.1250.20">
    <property type="entry name" value="MFS general substrate transporter like domains"/>
    <property type="match status" value="2"/>
</dbReference>
<dbReference type="RefSeq" id="WP_114881612.1">
    <property type="nucleotide sequence ID" value="NZ_CP029608.1"/>
</dbReference>
<accession>A0A345RL94</accession>
<feature type="transmembrane region" description="Helical" evidence="6">
    <location>
        <begin position="77"/>
        <end position="96"/>
    </location>
</feature>
<feature type="transmembrane region" description="Helical" evidence="6">
    <location>
        <begin position="166"/>
        <end position="186"/>
    </location>
</feature>
<proteinExistence type="predicted"/>
<dbReference type="InterPro" id="IPR020846">
    <property type="entry name" value="MFS_dom"/>
</dbReference>
<evidence type="ECO:0000256" key="3">
    <source>
        <dbReference type="ARBA" id="ARBA00022692"/>
    </source>
</evidence>
<evidence type="ECO:0000256" key="5">
    <source>
        <dbReference type="ARBA" id="ARBA00023136"/>
    </source>
</evidence>
<dbReference type="Proteomes" id="UP000253720">
    <property type="component" value="Chromosome"/>
</dbReference>
<keyword evidence="3 6" id="KW-0812">Transmembrane</keyword>
<dbReference type="GO" id="GO:0022857">
    <property type="term" value="F:transmembrane transporter activity"/>
    <property type="evidence" value="ECO:0007669"/>
    <property type="project" value="InterPro"/>
</dbReference>
<gene>
    <name evidence="8" type="ORF">DLD99_06115</name>
</gene>
<keyword evidence="5 6" id="KW-0472">Membrane</keyword>
<name>A0A345RL94_9PSED</name>
<feature type="transmembrane region" description="Helical" evidence="6">
    <location>
        <begin position="270"/>
        <end position="291"/>
    </location>
</feature>
<organism evidence="8 9">
    <name type="scientific">Pseudomonas kribbensis</name>
    <dbReference type="NCBI Taxonomy" id="1628086"/>
    <lineage>
        <taxon>Bacteria</taxon>
        <taxon>Pseudomonadati</taxon>
        <taxon>Pseudomonadota</taxon>
        <taxon>Gammaproteobacteria</taxon>
        <taxon>Pseudomonadales</taxon>
        <taxon>Pseudomonadaceae</taxon>
        <taxon>Pseudomonas</taxon>
    </lineage>
</organism>
<sequence length="403" mass="41916">MPSRSKIPLTVYLLGLTIFSLITGEFMVAGIMPALAEAFSVSLAKIGNLIAFHALGMALGGPPLAVFLVSRGIGNKHALVGLMGLFVAASSLAAAAPTYEVLLGARVFMGVATSASIGLCMTICAGLVNLDSRGRAVSIVLAGLMLAPVAGVPLTNVVEHIYGWRASSWVVAILSVICTCWVAYQVSGEQTNIQPELRLQIRSLQNVSLWGAFFTSGCIIGATFAAFSYITPILIKEVGVLPSSVAPLLALYGVGNFIGNTVVGRIADRYNFHALGWGLVLLIVALSGFALAGSVRWLNLSCFLAFGFTGVALNPAMVARVMQAAEPHALVNTLHTSVITGGLAFGSWAGGHAIEAGFGLRAPLWVGVGMAVLGLVSLAMPILNRRSQSLARGTESMDCKATD</sequence>
<dbReference type="InterPro" id="IPR050189">
    <property type="entry name" value="MFS_Efflux_Transporters"/>
</dbReference>